<dbReference type="Proteomes" id="UP001205906">
    <property type="component" value="Unassembled WGS sequence"/>
</dbReference>
<protein>
    <submittedName>
        <fullName evidence="1">DUF6492 family protein</fullName>
    </submittedName>
</protein>
<proteinExistence type="predicted"/>
<dbReference type="RefSeq" id="WP_252815218.1">
    <property type="nucleotide sequence ID" value="NZ_JAMXQS010000001.1"/>
</dbReference>
<gene>
    <name evidence="1" type="ORF">NGM99_01190</name>
</gene>
<name>A0ABT1C186_9HYPH</name>
<sequence length="300" mass="33946">MSLQPAGEPALKPLGEAPTAAIVTASYAPDFERCRLLCETVDQHVSGFSRHLILVEDRDVPLFRALETPRRQIVSERDLLPGWLRPFNDPFSLGRRRIWLSLRTPPLRGWHVQQLRRIAVADHVSEDLLVFCDSDVAFTRPFNCTGFAENGRAKLFRSADPLPPGLHQKWSAQAGRALGLTQPSARDYIATLIAWRTDATRAMRAHIEQVSGRHWIPTITRTRQFSECLLYGRFAEDVLGGQGHIPDPHPLCRIHWTGQAPTDEGFHQFLSEMEPDQIAVGIQSFIGMDPNRIRRLLRQA</sequence>
<keyword evidence="2" id="KW-1185">Reference proteome</keyword>
<comment type="caution">
    <text evidence="1">The sequence shown here is derived from an EMBL/GenBank/DDBJ whole genome shotgun (WGS) entry which is preliminary data.</text>
</comment>
<dbReference type="EMBL" id="JAMXQS010000001">
    <property type="protein sequence ID" value="MCO6048403.1"/>
    <property type="molecule type" value="Genomic_DNA"/>
</dbReference>
<accession>A0ABT1C186</accession>
<organism evidence="1 2">
    <name type="scientific">Mesorhizobium liriopis</name>
    <dbReference type="NCBI Taxonomy" id="2953882"/>
    <lineage>
        <taxon>Bacteria</taxon>
        <taxon>Pseudomonadati</taxon>
        <taxon>Pseudomonadota</taxon>
        <taxon>Alphaproteobacteria</taxon>
        <taxon>Hyphomicrobiales</taxon>
        <taxon>Phyllobacteriaceae</taxon>
        <taxon>Mesorhizobium</taxon>
    </lineage>
</organism>
<evidence type="ECO:0000313" key="2">
    <source>
        <dbReference type="Proteomes" id="UP001205906"/>
    </source>
</evidence>
<dbReference type="Pfam" id="PF20102">
    <property type="entry name" value="DUF6492"/>
    <property type="match status" value="1"/>
</dbReference>
<dbReference type="InterPro" id="IPR045499">
    <property type="entry name" value="DUF6492"/>
</dbReference>
<reference evidence="1 2" key="1">
    <citation type="submission" date="2022-06" db="EMBL/GenBank/DDBJ databases">
        <title>Mesorhizobium sp. strain RP14 Genome sequencing and assembly.</title>
        <authorList>
            <person name="Kim I."/>
        </authorList>
    </citation>
    <scope>NUCLEOTIDE SEQUENCE [LARGE SCALE GENOMIC DNA]</scope>
    <source>
        <strain evidence="2">RP14(2022)</strain>
    </source>
</reference>
<evidence type="ECO:0000313" key="1">
    <source>
        <dbReference type="EMBL" id="MCO6048403.1"/>
    </source>
</evidence>